<dbReference type="SUPFAM" id="SSF48726">
    <property type="entry name" value="Immunoglobulin"/>
    <property type="match status" value="1"/>
</dbReference>
<protein>
    <recommendedName>
        <fullName evidence="1">Immunoglobulin I-set domain-containing protein</fullName>
    </recommendedName>
</protein>
<dbReference type="Proteomes" id="UP000694567">
    <property type="component" value="Unplaced"/>
</dbReference>
<name>A0A8C0F6D3_BUBBB</name>
<reference evidence="2" key="2">
    <citation type="submission" date="2025-09" db="UniProtKB">
        <authorList>
            <consortium name="Ensembl"/>
        </authorList>
    </citation>
    <scope>IDENTIFICATION</scope>
</reference>
<organism evidence="2 3">
    <name type="scientific">Bubo bubo</name>
    <name type="common">Eurasian eagle-owl</name>
    <name type="synonym">Strix bubo</name>
    <dbReference type="NCBI Taxonomy" id="30461"/>
    <lineage>
        <taxon>Eukaryota</taxon>
        <taxon>Metazoa</taxon>
        <taxon>Chordata</taxon>
        <taxon>Craniata</taxon>
        <taxon>Vertebrata</taxon>
        <taxon>Euteleostomi</taxon>
        <taxon>Archelosauria</taxon>
        <taxon>Archosauria</taxon>
        <taxon>Dinosauria</taxon>
        <taxon>Saurischia</taxon>
        <taxon>Theropoda</taxon>
        <taxon>Coelurosauria</taxon>
        <taxon>Aves</taxon>
        <taxon>Neognathae</taxon>
        <taxon>Neoaves</taxon>
        <taxon>Telluraves</taxon>
        <taxon>Strigiformes</taxon>
        <taxon>Strigidae</taxon>
        <taxon>Bubo</taxon>
    </lineage>
</organism>
<dbReference type="Gene3D" id="2.60.40.10">
    <property type="entry name" value="Immunoglobulins"/>
    <property type="match status" value="1"/>
</dbReference>
<reference evidence="2" key="1">
    <citation type="submission" date="2025-08" db="UniProtKB">
        <authorList>
            <consortium name="Ensembl"/>
        </authorList>
    </citation>
    <scope>IDENTIFICATION</scope>
</reference>
<feature type="domain" description="Immunoglobulin I-set" evidence="1">
    <location>
        <begin position="16"/>
        <end position="50"/>
    </location>
</feature>
<dbReference type="Pfam" id="PF07679">
    <property type="entry name" value="I-set"/>
    <property type="match status" value="1"/>
</dbReference>
<evidence type="ECO:0000313" key="3">
    <source>
        <dbReference type="Proteomes" id="UP000694567"/>
    </source>
</evidence>
<dbReference type="InterPro" id="IPR013783">
    <property type="entry name" value="Ig-like_fold"/>
</dbReference>
<dbReference type="Ensembl" id="ENSBOBT00000014920.1">
    <property type="protein sequence ID" value="ENSBOBP00000014582.1"/>
    <property type="gene ID" value="ENSBOBG00000009154.1"/>
</dbReference>
<evidence type="ECO:0000313" key="2">
    <source>
        <dbReference type="Ensembl" id="ENSBOBP00000014582.1"/>
    </source>
</evidence>
<sequence>MGECGDRGPRRGDGFGDASLIIRNVTLQDYGHYECEVTNELEDDTGMVKLDLEGNGVATPGRGDGDGEDPGCPHVPCEMARTRVLVPCPGAGLGPALWLVVFPGVCRGLLPLLLAFIVAPGLQAGS</sequence>
<evidence type="ECO:0000259" key="1">
    <source>
        <dbReference type="Pfam" id="PF07679"/>
    </source>
</evidence>
<proteinExistence type="predicted"/>
<dbReference type="InterPro" id="IPR036179">
    <property type="entry name" value="Ig-like_dom_sf"/>
</dbReference>
<dbReference type="AlphaFoldDB" id="A0A8C0F6D3"/>
<dbReference type="InterPro" id="IPR013098">
    <property type="entry name" value="Ig_I-set"/>
</dbReference>
<accession>A0A8C0F6D3</accession>
<keyword evidence="3" id="KW-1185">Reference proteome</keyword>